<reference evidence="1 2" key="1">
    <citation type="submission" date="2019-01" db="EMBL/GenBank/DDBJ databases">
        <title>Sequencing of cultivated peanut Arachis hypogaea provides insights into genome evolution and oil improvement.</title>
        <authorList>
            <person name="Chen X."/>
        </authorList>
    </citation>
    <scope>NUCLEOTIDE SEQUENCE [LARGE SCALE GENOMIC DNA]</scope>
    <source>
        <strain evidence="2">cv. Fuhuasheng</strain>
        <tissue evidence="1">Leaves</tissue>
    </source>
</reference>
<evidence type="ECO:0000313" key="2">
    <source>
        <dbReference type="Proteomes" id="UP000289738"/>
    </source>
</evidence>
<dbReference type="PANTHER" id="PTHR33710">
    <property type="entry name" value="BNAC02G09200D PROTEIN"/>
    <property type="match status" value="1"/>
</dbReference>
<dbReference type="Gene3D" id="3.60.10.10">
    <property type="entry name" value="Endonuclease/exonuclease/phosphatase"/>
    <property type="match status" value="1"/>
</dbReference>
<dbReference type="Proteomes" id="UP000289738">
    <property type="component" value="Chromosome B05"/>
</dbReference>
<comment type="caution">
    <text evidence="1">The sequence shown here is derived from an EMBL/GenBank/DDBJ whole genome shotgun (WGS) entry which is preliminary data.</text>
</comment>
<protein>
    <submittedName>
        <fullName evidence="1">Uncharacterized protein</fullName>
    </submittedName>
</protein>
<dbReference type="InterPro" id="IPR036691">
    <property type="entry name" value="Endo/exonu/phosph_ase_sf"/>
</dbReference>
<keyword evidence="2" id="KW-1185">Reference proteome</keyword>
<sequence length="358" mass="41891">MARHGAAFLFFRIAEIKSLHACRTISQEKIKVLSGREKKVGTKRDLKGNENKREIRGAAFHVRRYVVMYQWQVASTMARAFWACDSTHDSGTTRSRDRSTALILLQTRFCWIELCPFSRLLFADQNQTQGQAGQKTRCYGDQAQRVIRTLDFNNSKPGRAFSNRFPLEALGSDKKKKIHSDRAQRLREERGWLLWNRGDLNIRSICLNDKFIHAVVEEGHKRPWLIMRDEEEGRVENSERDICKLIDLGAKGSKFTWKGAIRNGREIVFKRLDRGLSNADWRLRYSEAVVSCLTRTHSDHHPLLIEIDGSPNSRDNRPYRFETFWMQHHDFGRVLRNSWKVRGNYFQKMLHLKDNIGN</sequence>
<accession>A0A444Z9F3</accession>
<name>A0A444Z9F3_ARAHY</name>
<organism evidence="1 2">
    <name type="scientific">Arachis hypogaea</name>
    <name type="common">Peanut</name>
    <dbReference type="NCBI Taxonomy" id="3818"/>
    <lineage>
        <taxon>Eukaryota</taxon>
        <taxon>Viridiplantae</taxon>
        <taxon>Streptophyta</taxon>
        <taxon>Embryophyta</taxon>
        <taxon>Tracheophyta</taxon>
        <taxon>Spermatophyta</taxon>
        <taxon>Magnoliopsida</taxon>
        <taxon>eudicotyledons</taxon>
        <taxon>Gunneridae</taxon>
        <taxon>Pentapetalae</taxon>
        <taxon>rosids</taxon>
        <taxon>fabids</taxon>
        <taxon>Fabales</taxon>
        <taxon>Fabaceae</taxon>
        <taxon>Papilionoideae</taxon>
        <taxon>50 kb inversion clade</taxon>
        <taxon>dalbergioids sensu lato</taxon>
        <taxon>Dalbergieae</taxon>
        <taxon>Pterocarpus clade</taxon>
        <taxon>Arachis</taxon>
    </lineage>
</organism>
<dbReference type="EMBL" id="SDMP01000015">
    <property type="protein sequence ID" value="RYR10811.1"/>
    <property type="molecule type" value="Genomic_DNA"/>
</dbReference>
<dbReference type="PANTHER" id="PTHR33710:SF77">
    <property type="entry name" value="DNASE I-LIKE SUPERFAMILY PROTEIN"/>
    <property type="match status" value="1"/>
</dbReference>
<dbReference type="AlphaFoldDB" id="A0A444Z9F3"/>
<proteinExistence type="predicted"/>
<evidence type="ECO:0000313" key="1">
    <source>
        <dbReference type="EMBL" id="RYR10811.1"/>
    </source>
</evidence>
<dbReference type="STRING" id="3818.A0A444Z9F3"/>
<gene>
    <name evidence="1" type="ORF">Ahy_B05g079295</name>
</gene>
<dbReference type="SUPFAM" id="SSF56219">
    <property type="entry name" value="DNase I-like"/>
    <property type="match status" value="1"/>
</dbReference>